<comment type="caution">
    <text evidence="1">The sequence shown here is derived from an EMBL/GenBank/DDBJ whole genome shotgun (WGS) entry which is preliminary data.</text>
</comment>
<accession>A0A7X6M2Y1</accession>
<gene>
    <name evidence="1" type="ORF">HGA07_24450</name>
</gene>
<dbReference type="AlphaFoldDB" id="A0A7X6M2Y1"/>
<evidence type="ECO:0000313" key="1">
    <source>
        <dbReference type="EMBL" id="NKY88756.1"/>
    </source>
</evidence>
<dbReference type="RefSeq" id="WP_040716835.1">
    <property type="nucleotide sequence ID" value="NZ_CAWPHS010000028.1"/>
</dbReference>
<name>A0A7X6M2Y1_9NOCA</name>
<dbReference type="EMBL" id="JAAXPE010000034">
    <property type="protein sequence ID" value="NKY88756.1"/>
    <property type="molecule type" value="Genomic_DNA"/>
</dbReference>
<proteinExistence type="predicted"/>
<protein>
    <submittedName>
        <fullName evidence="1">Uncharacterized protein</fullName>
    </submittedName>
</protein>
<evidence type="ECO:0000313" key="2">
    <source>
        <dbReference type="Proteomes" id="UP000523447"/>
    </source>
</evidence>
<sequence>MTSAGRRNHQLEELIARRDWKRREVAERINAAYEQITGKPGAYDEEAVRRLVRGVTRWPTEGYRRALAETFGVTAAELGLYNLARCERNARKLVRGLMLPYAGMRAARRLTKCSVESL</sequence>
<keyword evidence="2" id="KW-1185">Reference proteome</keyword>
<dbReference type="Proteomes" id="UP000523447">
    <property type="component" value="Unassembled WGS sequence"/>
</dbReference>
<organism evidence="1 2">
    <name type="scientific">Nocardia veterana</name>
    <dbReference type="NCBI Taxonomy" id="132249"/>
    <lineage>
        <taxon>Bacteria</taxon>
        <taxon>Bacillati</taxon>
        <taxon>Actinomycetota</taxon>
        <taxon>Actinomycetes</taxon>
        <taxon>Mycobacteriales</taxon>
        <taxon>Nocardiaceae</taxon>
        <taxon>Nocardia</taxon>
    </lineage>
</organism>
<reference evidence="1 2" key="1">
    <citation type="submission" date="2020-04" db="EMBL/GenBank/DDBJ databases">
        <title>MicrobeNet Type strains.</title>
        <authorList>
            <person name="Nicholson A.C."/>
        </authorList>
    </citation>
    <scope>NUCLEOTIDE SEQUENCE [LARGE SCALE GENOMIC DNA]</scope>
    <source>
        <strain evidence="1 2">DSM 44445</strain>
    </source>
</reference>